<dbReference type="EMBL" id="JABUFE010000001">
    <property type="protein sequence ID" value="NSX53497.1"/>
    <property type="molecule type" value="Genomic_DNA"/>
</dbReference>
<dbReference type="Proteomes" id="UP000777935">
    <property type="component" value="Unassembled WGS sequence"/>
</dbReference>
<organism evidence="3 4">
    <name type="scientific">Parasulfitobacter algicola</name>
    <dbReference type="NCBI Taxonomy" id="2614809"/>
    <lineage>
        <taxon>Bacteria</taxon>
        <taxon>Pseudomonadati</taxon>
        <taxon>Pseudomonadota</taxon>
        <taxon>Alphaproteobacteria</taxon>
        <taxon>Rhodobacterales</taxon>
        <taxon>Roseobacteraceae</taxon>
        <taxon>Parasulfitobacter</taxon>
    </lineage>
</organism>
<proteinExistence type="predicted"/>
<keyword evidence="1 2" id="KW-0732">Signal</keyword>
<name>A0ABX2IRU4_9RHOB</name>
<protein>
    <submittedName>
        <fullName evidence="3">ABC transporter substrate-binding protein</fullName>
    </submittedName>
</protein>
<feature type="signal peptide" evidence="2">
    <location>
        <begin position="1"/>
        <end position="19"/>
    </location>
</feature>
<feature type="chain" id="PRO_5046639843" evidence="2">
    <location>
        <begin position="20"/>
        <end position="342"/>
    </location>
</feature>
<dbReference type="RefSeq" id="WP_174134604.1">
    <property type="nucleotide sequence ID" value="NZ_JABUFE010000001.1"/>
</dbReference>
<evidence type="ECO:0000256" key="2">
    <source>
        <dbReference type="SAM" id="SignalP"/>
    </source>
</evidence>
<dbReference type="SUPFAM" id="SSF53850">
    <property type="entry name" value="Periplasmic binding protein-like II"/>
    <property type="match status" value="1"/>
</dbReference>
<evidence type="ECO:0000256" key="1">
    <source>
        <dbReference type="ARBA" id="ARBA00022729"/>
    </source>
</evidence>
<dbReference type="PANTHER" id="PTHR30006:SF25">
    <property type="entry name" value="PHOSPHOGLYCERATE TRANSPORT REGULATORY PROTEIN PGTC"/>
    <property type="match status" value="1"/>
</dbReference>
<evidence type="ECO:0000313" key="4">
    <source>
        <dbReference type="Proteomes" id="UP000777935"/>
    </source>
</evidence>
<accession>A0ABX2IRU4</accession>
<comment type="caution">
    <text evidence="3">The sequence shown here is derived from an EMBL/GenBank/DDBJ whole genome shotgun (WGS) entry which is preliminary data.</text>
</comment>
<evidence type="ECO:0000313" key="3">
    <source>
        <dbReference type="EMBL" id="NSX53497.1"/>
    </source>
</evidence>
<dbReference type="PANTHER" id="PTHR30006">
    <property type="entry name" value="THIAMINE-BINDING PERIPLASMIC PROTEIN-RELATED"/>
    <property type="match status" value="1"/>
</dbReference>
<gene>
    <name evidence="3" type="ORF">HRQ87_01630</name>
</gene>
<keyword evidence="4" id="KW-1185">Reference proteome</keyword>
<sequence length="342" mass="37775">MCRSILAAIILALASPLPAFQIQEETVFEVDKKAGALRIISTADIDLFAPIIKSFQVQNPMIEVHYIGVTSTEIMTAITQENEAFDVVISSAMDLQIKLANDGYAAPHFSAASDRVPGWGKWRDSVFAFTQEHAAIVLSLDAFQGLDLPKTRQALITILRENPDRFRNRVGTYDIRESGLGYLFATQDARTSEVFWRLSEVFGQVGTQLYCCSSEMIDDVSAGDIAVAYNVLGSYATARADIADKIHIIQPEDFTTLMMRSALLPVNAPNTEGAGLFMDHLLTLAWSAPRSADFPFPNGTTDETANSAKLRPIRMGPGLLVFLDRFKRDQFLNAWEATILQN</sequence>
<dbReference type="Gene3D" id="3.40.190.10">
    <property type="entry name" value="Periplasmic binding protein-like II"/>
    <property type="match status" value="2"/>
</dbReference>
<reference evidence="3 4" key="1">
    <citation type="submission" date="2020-06" db="EMBL/GenBank/DDBJ databases">
        <title>Sulfitobacter algicola sp. nov., isolated from green algae.</title>
        <authorList>
            <person name="Wang C."/>
        </authorList>
    </citation>
    <scope>NUCLEOTIDE SEQUENCE [LARGE SCALE GENOMIC DNA]</scope>
    <source>
        <strain evidence="3 4">1151</strain>
    </source>
</reference>